<organism evidence="3 4">
    <name type="scientific">Qipengyuania citrea</name>
    <dbReference type="NCBI Taxonomy" id="225971"/>
    <lineage>
        <taxon>Bacteria</taxon>
        <taxon>Pseudomonadati</taxon>
        <taxon>Pseudomonadota</taxon>
        <taxon>Alphaproteobacteria</taxon>
        <taxon>Sphingomonadales</taxon>
        <taxon>Erythrobacteraceae</taxon>
        <taxon>Qipengyuania</taxon>
    </lineage>
</organism>
<dbReference type="Proteomes" id="UP001238601">
    <property type="component" value="Unassembled WGS sequence"/>
</dbReference>
<comment type="caution">
    <text evidence="3">The sequence shown here is derived from an EMBL/GenBank/DDBJ whole genome shotgun (WGS) entry which is preliminary data.</text>
</comment>
<sequence length="284" mass="30963">MLKRFLPPDLIPTLRENAIALTVFVICAALFLVLAGMGLRLAESNFSWMLRSPWVLSVENVDEGYKPGDRYDLSKDGVVIPPAREDRLLQSEGENSLERANQHGRDCYEVGYTIEESDLCAQWSNAAAVRFGNMIAAETYRLNALVGFLTAFGVFLGSVGVVFAGTASLSAGRAVRMMSYGFMPALSFSASVKNAGWATITVRNVGTGPASNIRVRVDGKRARLVQNRLGPGAHTTFLHKVSRDTIEIEGSCLDLAKERQPASANLVRRGGDWILDEEHPGQSD</sequence>
<reference evidence="3 4" key="1">
    <citation type="submission" date="2019-12" db="EMBL/GenBank/DDBJ databases">
        <title>Genomic-based taxomic classification of the family Erythrobacteraceae.</title>
        <authorList>
            <person name="Xu L."/>
        </authorList>
    </citation>
    <scope>NUCLEOTIDE SEQUENCE [LARGE SCALE GENOMIC DNA]</scope>
    <source>
        <strain evidence="3 4">CGMCC 1.8703</strain>
    </source>
</reference>
<evidence type="ECO:0000313" key="2">
    <source>
        <dbReference type="EMBL" id="MDQ0566856.1"/>
    </source>
</evidence>
<reference evidence="2 5" key="2">
    <citation type="submission" date="2023-07" db="EMBL/GenBank/DDBJ databases">
        <title>Genomic Encyclopedia of Type Strains, Phase IV (KMG-IV): sequencing the most valuable type-strain genomes for metagenomic binning, comparative biology and taxonomic classification.</title>
        <authorList>
            <person name="Goeker M."/>
        </authorList>
    </citation>
    <scope>NUCLEOTIDE SEQUENCE [LARGE SCALE GENOMIC DNA]</scope>
    <source>
        <strain evidence="2 5">DSM 14432</strain>
    </source>
</reference>
<protein>
    <submittedName>
        <fullName evidence="3">Uncharacterized protein</fullName>
    </submittedName>
</protein>
<keyword evidence="1" id="KW-0472">Membrane</keyword>
<keyword evidence="1" id="KW-1133">Transmembrane helix</keyword>
<evidence type="ECO:0000313" key="5">
    <source>
        <dbReference type="Proteomes" id="UP001238601"/>
    </source>
</evidence>
<proteinExistence type="predicted"/>
<name>A0A6I4UD70_9SPHN</name>
<dbReference type="EMBL" id="WTYG01000001">
    <property type="protein sequence ID" value="MXP35203.1"/>
    <property type="molecule type" value="Genomic_DNA"/>
</dbReference>
<evidence type="ECO:0000256" key="1">
    <source>
        <dbReference type="SAM" id="Phobius"/>
    </source>
</evidence>
<gene>
    <name evidence="3" type="ORF">GRI55_05385</name>
    <name evidence="2" type="ORF">QOZ97_002389</name>
</gene>
<feature type="transmembrane region" description="Helical" evidence="1">
    <location>
        <begin position="20"/>
        <end position="42"/>
    </location>
</feature>
<dbReference type="AlphaFoldDB" id="A0A6I4UD70"/>
<keyword evidence="5" id="KW-1185">Reference proteome</keyword>
<accession>A0A6I4UD70</accession>
<evidence type="ECO:0000313" key="3">
    <source>
        <dbReference type="EMBL" id="MXP35203.1"/>
    </source>
</evidence>
<dbReference type="Proteomes" id="UP000439914">
    <property type="component" value="Unassembled WGS sequence"/>
</dbReference>
<dbReference type="RefSeq" id="WP_160766408.1">
    <property type="nucleotide sequence ID" value="NZ_JAUSWK010000002.1"/>
</dbReference>
<dbReference type="GeneID" id="93687221"/>
<keyword evidence="1" id="KW-0812">Transmembrane</keyword>
<dbReference type="EMBL" id="JAUSWK010000002">
    <property type="protein sequence ID" value="MDQ0566856.1"/>
    <property type="molecule type" value="Genomic_DNA"/>
</dbReference>
<evidence type="ECO:0000313" key="4">
    <source>
        <dbReference type="Proteomes" id="UP000439914"/>
    </source>
</evidence>
<feature type="transmembrane region" description="Helical" evidence="1">
    <location>
        <begin position="144"/>
        <end position="169"/>
    </location>
</feature>